<dbReference type="Pfam" id="PF06666">
    <property type="entry name" value="DUF1173"/>
    <property type="match status" value="1"/>
</dbReference>
<name>A0A261TCJ3_9BORD</name>
<accession>A0A261TCJ3</accession>
<keyword evidence="3" id="KW-1185">Reference proteome</keyword>
<feature type="region of interest" description="Disordered" evidence="1">
    <location>
        <begin position="117"/>
        <end position="144"/>
    </location>
</feature>
<reference evidence="2 3" key="1">
    <citation type="submission" date="2017-05" db="EMBL/GenBank/DDBJ databases">
        <title>Complete and WGS of Bordetella genogroups.</title>
        <authorList>
            <person name="Spilker T."/>
            <person name="LiPuma J."/>
        </authorList>
    </citation>
    <scope>NUCLEOTIDE SEQUENCE [LARGE SCALE GENOMIC DNA]</scope>
    <source>
        <strain evidence="2 3">AU10456</strain>
    </source>
</reference>
<dbReference type="OrthoDB" id="5572968at2"/>
<proteinExistence type="predicted"/>
<evidence type="ECO:0000313" key="2">
    <source>
        <dbReference type="EMBL" id="OZI46972.1"/>
    </source>
</evidence>
<evidence type="ECO:0000256" key="1">
    <source>
        <dbReference type="SAM" id="MobiDB-lite"/>
    </source>
</evidence>
<dbReference type="AlphaFoldDB" id="A0A261TCJ3"/>
<dbReference type="InterPro" id="IPR009553">
    <property type="entry name" value="DUF1173"/>
</dbReference>
<dbReference type="Proteomes" id="UP000216913">
    <property type="component" value="Unassembled WGS sequence"/>
</dbReference>
<dbReference type="EMBL" id="NEVP01000011">
    <property type="protein sequence ID" value="OZI46972.1"/>
    <property type="molecule type" value="Genomic_DNA"/>
</dbReference>
<evidence type="ECO:0000313" key="3">
    <source>
        <dbReference type="Proteomes" id="UP000216913"/>
    </source>
</evidence>
<protein>
    <recommendedName>
        <fullName evidence="4">DUF1173 domain-containing protein</fullName>
    </recommendedName>
</protein>
<comment type="caution">
    <text evidence="2">The sequence shown here is derived from an EMBL/GenBank/DDBJ whole genome shotgun (WGS) entry which is preliminary data.</text>
</comment>
<evidence type="ECO:0008006" key="4">
    <source>
        <dbReference type="Google" id="ProtNLM"/>
    </source>
</evidence>
<organism evidence="2 3">
    <name type="scientific">Bordetella genomosp. 5</name>
    <dbReference type="NCBI Taxonomy" id="1395608"/>
    <lineage>
        <taxon>Bacteria</taxon>
        <taxon>Pseudomonadati</taxon>
        <taxon>Pseudomonadota</taxon>
        <taxon>Betaproteobacteria</taxon>
        <taxon>Burkholderiales</taxon>
        <taxon>Alcaligenaceae</taxon>
        <taxon>Bordetella</taxon>
    </lineage>
</organism>
<sequence length="412" mass="45116">MEVIIGAQSRVYTAEFQTQAPHSDAWKRVLLMCHGKADVRCCCLGPGTKRLSIHSRASSDRFHLARFPASGPEHSEDCSYYSTDPAMSGLGNYRKGVVQELDDGSVKVKLKVGLQQKATKAPQDAGDSLVEQKKQAPSSRSGQSSMSLLGLLHYLWTEAGFNSWPPSMEGKRTLGVLHYHLLRIAKATYAGRLRLASSLLVSTATASGGQAELNKAKAVEAMNRRRRLVVVAPLFGYQVGMEGVPGLPISGYHGIPHLMMSPGQWEVLHHKFAREVNGWMSGSQVVVIAQTDVPVPAAGAMKADVVDLGLVLVTPEWIPVDSGYESAVVAKFVASGRRFEKPLRFDAGSEQVFPDFWLHDRSDLVPMEVWGLSDPEYLARKATKIAHYDETYGEGGWWQWDADAGDSIPPFP</sequence>
<gene>
    <name evidence="2" type="ORF">CAL25_20150</name>
</gene>